<name>A0A813HZX1_POLGL</name>
<sequence>LVLPSVAWTTPMFHSLSRSLRRTVVNSTSIESEEQLGAARKVDRCCYCLTERREWPNSVLEHLKTEADLLHDERDHLAIAVSSAVQQVLHCRVLAILCINVQWLRCSLPAPTCWMLH</sequence>
<evidence type="ECO:0000313" key="1">
    <source>
        <dbReference type="EMBL" id="CAE8643280.1"/>
    </source>
</evidence>
<dbReference type="Proteomes" id="UP000654075">
    <property type="component" value="Unassembled WGS sequence"/>
</dbReference>
<feature type="non-terminal residue" evidence="1">
    <location>
        <position position="117"/>
    </location>
</feature>
<evidence type="ECO:0000313" key="2">
    <source>
        <dbReference type="Proteomes" id="UP000654075"/>
    </source>
</evidence>
<gene>
    <name evidence="1" type="ORF">PGLA1383_LOCUS57634</name>
</gene>
<accession>A0A813HZX1</accession>
<protein>
    <submittedName>
        <fullName evidence="1">Uncharacterized protein</fullName>
    </submittedName>
</protein>
<keyword evidence="2" id="KW-1185">Reference proteome</keyword>
<organism evidence="1 2">
    <name type="scientific">Polarella glacialis</name>
    <name type="common">Dinoflagellate</name>
    <dbReference type="NCBI Taxonomy" id="89957"/>
    <lineage>
        <taxon>Eukaryota</taxon>
        <taxon>Sar</taxon>
        <taxon>Alveolata</taxon>
        <taxon>Dinophyceae</taxon>
        <taxon>Suessiales</taxon>
        <taxon>Suessiaceae</taxon>
        <taxon>Polarella</taxon>
    </lineage>
</organism>
<proteinExistence type="predicted"/>
<dbReference type="EMBL" id="CAJNNV010033320">
    <property type="protein sequence ID" value="CAE8643280.1"/>
    <property type="molecule type" value="Genomic_DNA"/>
</dbReference>
<dbReference type="AlphaFoldDB" id="A0A813HZX1"/>
<reference evidence="1" key="1">
    <citation type="submission" date="2021-02" db="EMBL/GenBank/DDBJ databases">
        <authorList>
            <person name="Dougan E. K."/>
            <person name="Rhodes N."/>
            <person name="Thang M."/>
            <person name="Chan C."/>
        </authorList>
    </citation>
    <scope>NUCLEOTIDE SEQUENCE</scope>
</reference>
<comment type="caution">
    <text evidence="1">The sequence shown here is derived from an EMBL/GenBank/DDBJ whole genome shotgun (WGS) entry which is preliminary data.</text>
</comment>